<evidence type="ECO:0000313" key="1">
    <source>
        <dbReference type="EMBL" id="RUP44615.1"/>
    </source>
</evidence>
<accession>A0A433D1A1</accession>
<name>A0A433D1A1_9FUNG</name>
<gene>
    <name evidence="1" type="ORF">BC936DRAFT_149218</name>
</gene>
<organism evidence="1 2">
    <name type="scientific">Jimgerdemannia flammicorona</name>
    <dbReference type="NCBI Taxonomy" id="994334"/>
    <lineage>
        <taxon>Eukaryota</taxon>
        <taxon>Fungi</taxon>
        <taxon>Fungi incertae sedis</taxon>
        <taxon>Mucoromycota</taxon>
        <taxon>Mucoromycotina</taxon>
        <taxon>Endogonomycetes</taxon>
        <taxon>Endogonales</taxon>
        <taxon>Endogonaceae</taxon>
        <taxon>Jimgerdemannia</taxon>
    </lineage>
</organism>
<protein>
    <submittedName>
        <fullName evidence="1">Uncharacterized protein</fullName>
    </submittedName>
</protein>
<comment type="caution">
    <text evidence="1">The sequence shown here is derived from an EMBL/GenBank/DDBJ whole genome shotgun (WGS) entry which is preliminary data.</text>
</comment>
<sequence>MSIPGPFHLMNSIGTTNRRALTTAACVVQENLEEGFARPCASPSTSVAGPLASSITHTLARQY</sequence>
<dbReference type="EMBL" id="RBNI01008620">
    <property type="protein sequence ID" value="RUP44615.1"/>
    <property type="molecule type" value="Genomic_DNA"/>
</dbReference>
<dbReference type="AlphaFoldDB" id="A0A433D1A1"/>
<evidence type="ECO:0000313" key="2">
    <source>
        <dbReference type="Proteomes" id="UP000268093"/>
    </source>
</evidence>
<dbReference type="Proteomes" id="UP000268093">
    <property type="component" value="Unassembled WGS sequence"/>
</dbReference>
<reference evidence="1 2" key="1">
    <citation type="journal article" date="2018" name="New Phytol.">
        <title>Phylogenomics of Endogonaceae and evolution of mycorrhizas within Mucoromycota.</title>
        <authorList>
            <person name="Chang Y."/>
            <person name="Desiro A."/>
            <person name="Na H."/>
            <person name="Sandor L."/>
            <person name="Lipzen A."/>
            <person name="Clum A."/>
            <person name="Barry K."/>
            <person name="Grigoriev I.V."/>
            <person name="Martin F.M."/>
            <person name="Stajich J.E."/>
            <person name="Smith M.E."/>
            <person name="Bonito G."/>
            <person name="Spatafora J.W."/>
        </authorList>
    </citation>
    <scope>NUCLEOTIDE SEQUENCE [LARGE SCALE GENOMIC DNA]</scope>
    <source>
        <strain evidence="1 2">GMNB39</strain>
    </source>
</reference>
<keyword evidence="2" id="KW-1185">Reference proteome</keyword>
<proteinExistence type="predicted"/>